<dbReference type="EnsemblMetazoa" id="SMAR001447-RA">
    <property type="protein sequence ID" value="SMAR001447-PA"/>
    <property type="gene ID" value="SMAR001447"/>
</dbReference>
<dbReference type="Proteomes" id="UP000014500">
    <property type="component" value="Unassembled WGS sequence"/>
</dbReference>
<protein>
    <submittedName>
        <fullName evidence="2">Uncharacterized protein</fullName>
    </submittedName>
</protein>
<organism evidence="2 3">
    <name type="scientific">Strigamia maritima</name>
    <name type="common">European centipede</name>
    <name type="synonym">Geophilus maritimus</name>
    <dbReference type="NCBI Taxonomy" id="126957"/>
    <lineage>
        <taxon>Eukaryota</taxon>
        <taxon>Metazoa</taxon>
        <taxon>Ecdysozoa</taxon>
        <taxon>Arthropoda</taxon>
        <taxon>Myriapoda</taxon>
        <taxon>Chilopoda</taxon>
        <taxon>Pleurostigmophora</taxon>
        <taxon>Geophilomorpha</taxon>
        <taxon>Linotaeniidae</taxon>
        <taxon>Strigamia</taxon>
    </lineage>
</organism>
<evidence type="ECO:0000313" key="2">
    <source>
        <dbReference type="EnsemblMetazoa" id="SMAR001447-PA"/>
    </source>
</evidence>
<reference evidence="3" key="1">
    <citation type="submission" date="2011-05" db="EMBL/GenBank/DDBJ databases">
        <authorList>
            <person name="Richards S.R."/>
            <person name="Qu J."/>
            <person name="Jiang H."/>
            <person name="Jhangiani S.N."/>
            <person name="Agravi P."/>
            <person name="Goodspeed R."/>
            <person name="Gross S."/>
            <person name="Mandapat C."/>
            <person name="Jackson L."/>
            <person name="Mathew T."/>
            <person name="Pu L."/>
            <person name="Thornton R."/>
            <person name="Saada N."/>
            <person name="Wilczek-Boney K.B."/>
            <person name="Lee S."/>
            <person name="Kovar C."/>
            <person name="Wu Y."/>
            <person name="Scherer S.E."/>
            <person name="Worley K.C."/>
            <person name="Muzny D.M."/>
            <person name="Gibbs R."/>
        </authorList>
    </citation>
    <scope>NUCLEOTIDE SEQUENCE</scope>
    <source>
        <strain evidence="3">Brora</strain>
    </source>
</reference>
<proteinExistence type="predicted"/>
<evidence type="ECO:0000313" key="3">
    <source>
        <dbReference type="Proteomes" id="UP000014500"/>
    </source>
</evidence>
<dbReference type="HOGENOM" id="CLU_1724602_0_0_1"/>
<keyword evidence="1" id="KW-0812">Transmembrane</keyword>
<keyword evidence="1" id="KW-0472">Membrane</keyword>
<reference evidence="2" key="2">
    <citation type="submission" date="2015-02" db="UniProtKB">
        <authorList>
            <consortium name="EnsemblMetazoa"/>
        </authorList>
    </citation>
    <scope>IDENTIFICATION</scope>
</reference>
<feature type="transmembrane region" description="Helical" evidence="1">
    <location>
        <begin position="75"/>
        <end position="96"/>
    </location>
</feature>
<evidence type="ECO:0000256" key="1">
    <source>
        <dbReference type="SAM" id="Phobius"/>
    </source>
</evidence>
<name>T1IKJ7_STRMM</name>
<dbReference type="EMBL" id="JH430544">
    <property type="status" value="NOT_ANNOTATED_CDS"/>
    <property type="molecule type" value="Genomic_DNA"/>
</dbReference>
<keyword evidence="1" id="KW-1133">Transmembrane helix</keyword>
<accession>T1IKJ7</accession>
<sequence>MDKHNTKNKTFWIYKQHSMNVHTGTIWKMKKLSNLQPLPGCHFTIYSTQFITVKANEAILTMVSLLNFDQWEADYAYAVIYLVHVLIPCSSLCLIVQSAAELKISLDVRSNQHNKHTCRRNHWIETSLKPKNPKILQFFEENEETIAKRPTI</sequence>
<dbReference type="AlphaFoldDB" id="T1IKJ7"/>
<keyword evidence="3" id="KW-1185">Reference proteome</keyword>